<evidence type="ECO:0000256" key="17">
    <source>
        <dbReference type="SAM" id="MobiDB-lite"/>
    </source>
</evidence>
<evidence type="ECO:0000256" key="14">
    <source>
        <dbReference type="ARBA" id="ARBA00023211"/>
    </source>
</evidence>
<dbReference type="HOGENOM" id="CLU_012551_0_0_2"/>
<evidence type="ECO:0000256" key="7">
    <source>
        <dbReference type="ARBA" id="ARBA00022676"/>
    </source>
</evidence>
<feature type="compositionally biased region" description="Low complexity" evidence="17">
    <location>
        <begin position="578"/>
        <end position="591"/>
    </location>
</feature>
<keyword evidence="12 18" id="KW-1133">Transmembrane helix</keyword>
<comment type="cofactor">
    <cofactor evidence="2">
        <name>Mg(2+)</name>
        <dbReference type="ChEBI" id="CHEBI:18420"/>
    </cofactor>
</comment>
<feature type="region of interest" description="Disordered" evidence="17">
    <location>
        <begin position="556"/>
        <end position="602"/>
    </location>
</feature>
<dbReference type="InterPro" id="IPR048307">
    <property type="entry name" value="STT3_N"/>
</dbReference>
<sequence length="828" mass="90232">MSDIRDEVDAIIDDRPETHRVFTEILQIDTEHSVWTFEDIKADTGLFGELVSRGIVEKQDDGYSLADPTAVDAALANRDDLNYAENTELATDGSRSDVSEIESDDDHGRRQLSDQIDMSVDRVIEIISNNRDRILSVVGVFALVVVFRLVAVRSVFQEGYVLLLGNDPYFYRYWVFDFVTANRSPLTVANGIEQGEPLLVATLQIVTALFGGGPAAAEQVLAWYPVAAAVVCGVSVYLIGTRLSDDRRVGLASTAILATLPVHAYRTSIGFADHHAFDVAILAVVFMTVAAYERTSPTSISQLLELTPWIILAGVGIGAHTLAWNAGALLLTPLGVYGVIRALASVRHDVSVLYRLTPLTASMAIGGGIGVLGHEALGWQSTTMIIPPTLLAIALFTLAIVAEGCRRVGLDYRITAIGVVLSGAAVLLGSIELIPRFGDEFRSQTDRLISGPGTENIFEAQSLFSADFGFILAPVIFFGLAIFVSIIVFIWASWTGWTRDRGDLLLVCVYGGTLFILSLLQVRFAGHLALPVAILTGISFVWLVAKVTDISPPTVRPVGVGTQSTSEQRVAWRRHATSTDTDTNTDTTGSSTRERSRDSRDGTSRRQIFTAVIVLFLLVGGLGAVMTPVRTATLTYGDDTASAIDEMDAFATAENRSWPETYVLSRWGDNRAYNAHLNGNSQSYGYARSNYLDFLRSDESEEWYQQIQGRVGFIIISEIPEFSELDSETMYARLHDRQGLGTHYQLLYAGDEKKAYAVVPGTMVNGTVNETKTSVTISGRMDVGSHTMITQREIPTKDGSYTIRIATPGTYTIGNRTVEVTQEDVVAG</sequence>
<reference evidence="20 21" key="1">
    <citation type="journal article" date="2011" name="PLoS ONE">
        <title>Haloquadratum walsbyi: limited diversity in a global pond.</title>
        <authorList>
            <person name="Dyall-Smith M."/>
            <person name="Pfeiffer F."/>
            <person name="Klee K."/>
            <person name="Palm P."/>
            <person name="Gross K."/>
            <person name="Schuster S.C."/>
            <person name="Rampp M."/>
            <person name="Oesterhelt D."/>
        </authorList>
    </citation>
    <scope>NUCLEOTIDE SEQUENCE [LARGE SCALE GENOMIC DNA]</scope>
    <source>
        <strain evidence="21">DSM 16854 / JCM 12705 / C23</strain>
    </source>
</reference>
<dbReference type="GO" id="GO:0004576">
    <property type="term" value="F:oligosaccharyl transferase activity"/>
    <property type="evidence" value="ECO:0007669"/>
    <property type="project" value="InterPro"/>
</dbReference>
<dbReference type="EMBL" id="FR746099">
    <property type="protein sequence ID" value="CCC41131.1"/>
    <property type="molecule type" value="Genomic_DNA"/>
</dbReference>
<evidence type="ECO:0000256" key="9">
    <source>
        <dbReference type="ARBA" id="ARBA00022692"/>
    </source>
</evidence>
<keyword evidence="9 18" id="KW-0812">Transmembrane</keyword>
<feature type="region of interest" description="Disordered" evidence="17">
    <location>
        <begin position="89"/>
        <end position="110"/>
    </location>
</feature>
<accession>G0LM11</accession>
<keyword evidence="7" id="KW-0328">Glycosyltransferase</keyword>
<feature type="transmembrane region" description="Helical" evidence="18">
    <location>
        <begin position="528"/>
        <end position="545"/>
    </location>
</feature>
<dbReference type="AlphaFoldDB" id="G0LM11"/>
<feature type="transmembrane region" description="Helical" evidence="18">
    <location>
        <begin position="134"/>
        <end position="156"/>
    </location>
</feature>
<evidence type="ECO:0000256" key="13">
    <source>
        <dbReference type="ARBA" id="ARBA00023136"/>
    </source>
</evidence>
<dbReference type="Proteomes" id="UP000007954">
    <property type="component" value="Chromosome"/>
</dbReference>
<dbReference type="InterPro" id="IPR003674">
    <property type="entry name" value="Oligo_trans_STT3"/>
</dbReference>
<feature type="transmembrane region" description="Helical" evidence="18">
    <location>
        <begin position="352"/>
        <end position="372"/>
    </location>
</feature>
<keyword evidence="11" id="KW-0460">Magnesium</keyword>
<keyword evidence="13 18" id="KW-0472">Membrane</keyword>
<dbReference type="UniPathway" id="UPA00378"/>
<feature type="transmembrane region" description="Helical" evidence="18">
    <location>
        <begin position="504"/>
        <end position="522"/>
    </location>
</feature>
<comment type="cofactor">
    <cofactor evidence="1">
        <name>Mn(2+)</name>
        <dbReference type="ChEBI" id="CHEBI:29035"/>
    </cofactor>
</comment>
<evidence type="ECO:0000256" key="10">
    <source>
        <dbReference type="ARBA" id="ARBA00022723"/>
    </source>
</evidence>
<comment type="catalytic activity">
    <reaction evidence="16">
        <text>an archaeal dolichyl phosphooligosaccharide + [protein]-L-asparagine = an archaeal dolichyl phosphate + a glycoprotein with the oligosaccharide chain attached by N-beta-D-glycosyl linkage to a protein L-asparagine.</text>
        <dbReference type="EC" id="2.4.99.21"/>
    </reaction>
</comment>
<feature type="transmembrane region" description="Helical" evidence="18">
    <location>
        <begin position="384"/>
        <end position="402"/>
    </location>
</feature>
<evidence type="ECO:0000256" key="8">
    <source>
        <dbReference type="ARBA" id="ARBA00022679"/>
    </source>
</evidence>
<feature type="transmembrane region" description="Helical" evidence="18">
    <location>
        <begin position="468"/>
        <end position="492"/>
    </location>
</feature>
<evidence type="ECO:0000256" key="6">
    <source>
        <dbReference type="ARBA" id="ARBA00012602"/>
    </source>
</evidence>
<evidence type="ECO:0000256" key="12">
    <source>
        <dbReference type="ARBA" id="ARBA00022989"/>
    </source>
</evidence>
<gene>
    <name evidence="20" type="ordered locus">Hqrw_3360</name>
</gene>
<organism evidence="20 21">
    <name type="scientific">Haloquadratum walsbyi (strain DSM 16854 / JCM 12705 / C23)</name>
    <dbReference type="NCBI Taxonomy" id="768065"/>
    <lineage>
        <taxon>Archaea</taxon>
        <taxon>Methanobacteriati</taxon>
        <taxon>Methanobacteriota</taxon>
        <taxon>Stenosarchaea group</taxon>
        <taxon>Halobacteria</taxon>
        <taxon>Halobacteriales</taxon>
        <taxon>Haloferacaceae</taxon>
        <taxon>Haloquadratum</taxon>
    </lineage>
</organism>
<evidence type="ECO:0000256" key="2">
    <source>
        <dbReference type="ARBA" id="ARBA00001946"/>
    </source>
</evidence>
<dbReference type="Pfam" id="PF02516">
    <property type="entry name" value="STT3"/>
    <property type="match status" value="1"/>
</dbReference>
<proteinExistence type="inferred from homology"/>
<dbReference type="GeneID" id="12448170"/>
<evidence type="ECO:0000313" key="20">
    <source>
        <dbReference type="EMBL" id="CCC41131.1"/>
    </source>
</evidence>
<feature type="transmembrane region" description="Helical" evidence="18">
    <location>
        <begin position="221"/>
        <end position="240"/>
    </location>
</feature>
<feature type="transmembrane region" description="Helical" evidence="18">
    <location>
        <begin position="608"/>
        <end position="626"/>
    </location>
</feature>
<keyword evidence="8" id="KW-0808">Transferase</keyword>
<keyword evidence="14" id="KW-0464">Manganese</keyword>
<feature type="transmembrane region" description="Helical" evidence="18">
    <location>
        <begin position="414"/>
        <end position="434"/>
    </location>
</feature>
<dbReference type="KEGG" id="hwc:Hqrw_3360"/>
<dbReference type="GO" id="GO:0005886">
    <property type="term" value="C:plasma membrane"/>
    <property type="evidence" value="ECO:0007669"/>
    <property type="project" value="UniProtKB-SubCell"/>
</dbReference>
<dbReference type="EC" id="2.4.99.21" evidence="6"/>
<dbReference type="RefSeq" id="WP_014556569.1">
    <property type="nucleotide sequence ID" value="NC_017459.1"/>
</dbReference>
<evidence type="ECO:0000259" key="19">
    <source>
        <dbReference type="Pfam" id="PF02516"/>
    </source>
</evidence>
<evidence type="ECO:0000256" key="18">
    <source>
        <dbReference type="SAM" id="Phobius"/>
    </source>
</evidence>
<evidence type="ECO:0000256" key="11">
    <source>
        <dbReference type="ARBA" id="ARBA00022842"/>
    </source>
</evidence>
<protein>
    <recommendedName>
        <fullName evidence="6">dolichyl-phosphooligosaccharide-protein glycotransferase</fullName>
        <ecNumber evidence="6">2.4.99.21</ecNumber>
    </recommendedName>
    <alternativeName>
        <fullName evidence="15">Oligosaccharyl transferase</fullName>
    </alternativeName>
</protein>
<keyword evidence="10" id="KW-0479">Metal-binding</keyword>
<evidence type="ECO:0000313" key="21">
    <source>
        <dbReference type="Proteomes" id="UP000007954"/>
    </source>
</evidence>
<dbReference type="PANTHER" id="PTHR13872:SF1">
    <property type="entry name" value="DOLICHYL-DIPHOSPHOOLIGOSACCHARIDE--PROTEIN GLYCOSYLTRANSFERASE SUBUNIT STT3B"/>
    <property type="match status" value="1"/>
</dbReference>
<feature type="compositionally biased region" description="Basic and acidic residues" evidence="17">
    <location>
        <begin position="592"/>
        <end position="602"/>
    </location>
</feature>
<comment type="similarity">
    <text evidence="5">Belongs to the STT3 family.</text>
</comment>
<evidence type="ECO:0000256" key="4">
    <source>
        <dbReference type="ARBA" id="ARBA00004922"/>
    </source>
</evidence>
<dbReference type="GO" id="GO:0046872">
    <property type="term" value="F:metal ion binding"/>
    <property type="evidence" value="ECO:0007669"/>
    <property type="project" value="UniProtKB-KW"/>
</dbReference>
<name>G0LM11_HALWC</name>
<dbReference type="PANTHER" id="PTHR13872">
    <property type="entry name" value="DOLICHYL-DIPHOSPHOOLIGOSACCHARIDE--PROTEIN GLYCOSYLTRANSFERASE SUBUNIT"/>
    <property type="match status" value="1"/>
</dbReference>
<evidence type="ECO:0000256" key="3">
    <source>
        <dbReference type="ARBA" id="ARBA00004651"/>
    </source>
</evidence>
<feature type="transmembrane region" description="Helical" evidence="18">
    <location>
        <begin position="312"/>
        <end position="340"/>
    </location>
</feature>
<feature type="domain" description="Oligosaccharyl transferase STT3 N-terminal" evidence="19">
    <location>
        <begin position="215"/>
        <end position="354"/>
    </location>
</feature>
<evidence type="ECO:0000256" key="15">
    <source>
        <dbReference type="ARBA" id="ARBA00030679"/>
    </source>
</evidence>
<evidence type="ECO:0000256" key="5">
    <source>
        <dbReference type="ARBA" id="ARBA00010810"/>
    </source>
</evidence>
<evidence type="ECO:0000256" key="1">
    <source>
        <dbReference type="ARBA" id="ARBA00001936"/>
    </source>
</evidence>
<feature type="transmembrane region" description="Helical" evidence="18">
    <location>
        <begin position="275"/>
        <end position="292"/>
    </location>
</feature>
<comment type="subcellular location">
    <subcellularLocation>
        <location evidence="3">Cell membrane</location>
        <topology evidence="3">Multi-pass membrane protein</topology>
    </subcellularLocation>
</comment>
<comment type="pathway">
    <text evidence="4">Protein modification; protein glycosylation.</text>
</comment>
<evidence type="ECO:0000256" key="16">
    <source>
        <dbReference type="ARBA" id="ARBA00034066"/>
    </source>
</evidence>